<proteinExistence type="predicted"/>
<dbReference type="InterPro" id="IPR036271">
    <property type="entry name" value="Tet_transcr_reg_TetR-rel_C_sf"/>
</dbReference>
<dbReference type="Proteomes" id="UP001501791">
    <property type="component" value="Unassembled WGS sequence"/>
</dbReference>
<evidence type="ECO:0000256" key="3">
    <source>
        <dbReference type="ARBA" id="ARBA00023163"/>
    </source>
</evidence>
<protein>
    <submittedName>
        <fullName evidence="6">TetR/AcrR family transcriptional regulator</fullName>
    </submittedName>
</protein>
<organism evidence="6 7">
    <name type="scientific">Brevibacterium picturae</name>
    <dbReference type="NCBI Taxonomy" id="260553"/>
    <lineage>
        <taxon>Bacteria</taxon>
        <taxon>Bacillati</taxon>
        <taxon>Actinomycetota</taxon>
        <taxon>Actinomycetes</taxon>
        <taxon>Micrococcales</taxon>
        <taxon>Brevibacteriaceae</taxon>
        <taxon>Brevibacterium</taxon>
    </lineage>
</organism>
<feature type="DNA-binding region" description="H-T-H motif" evidence="4">
    <location>
        <begin position="30"/>
        <end position="49"/>
    </location>
</feature>
<dbReference type="InterPro" id="IPR001647">
    <property type="entry name" value="HTH_TetR"/>
</dbReference>
<dbReference type="Pfam" id="PF00440">
    <property type="entry name" value="TetR_N"/>
    <property type="match status" value="1"/>
</dbReference>
<dbReference type="InterPro" id="IPR050109">
    <property type="entry name" value="HTH-type_TetR-like_transc_reg"/>
</dbReference>
<dbReference type="InterPro" id="IPR011075">
    <property type="entry name" value="TetR_C"/>
</dbReference>
<keyword evidence="7" id="KW-1185">Reference proteome</keyword>
<keyword evidence="2 4" id="KW-0238">DNA-binding</keyword>
<keyword evidence="3" id="KW-0804">Transcription</keyword>
<dbReference type="PANTHER" id="PTHR30055">
    <property type="entry name" value="HTH-TYPE TRANSCRIPTIONAL REGULATOR RUTR"/>
    <property type="match status" value="1"/>
</dbReference>
<dbReference type="Gene3D" id="1.10.10.60">
    <property type="entry name" value="Homeodomain-like"/>
    <property type="match status" value="1"/>
</dbReference>
<dbReference type="PROSITE" id="PS50977">
    <property type="entry name" value="HTH_TETR_2"/>
    <property type="match status" value="1"/>
</dbReference>
<dbReference type="EMBL" id="BAAALY010000002">
    <property type="protein sequence ID" value="GAA1532475.1"/>
    <property type="molecule type" value="Genomic_DNA"/>
</dbReference>
<reference evidence="7" key="1">
    <citation type="journal article" date="2019" name="Int. J. Syst. Evol. Microbiol.">
        <title>The Global Catalogue of Microorganisms (GCM) 10K type strain sequencing project: providing services to taxonomists for standard genome sequencing and annotation.</title>
        <authorList>
            <consortium name="The Broad Institute Genomics Platform"/>
            <consortium name="The Broad Institute Genome Sequencing Center for Infectious Disease"/>
            <person name="Wu L."/>
            <person name="Ma J."/>
        </authorList>
    </citation>
    <scope>NUCLEOTIDE SEQUENCE [LARGE SCALE GENOMIC DNA]</scope>
    <source>
        <strain evidence="7">JCM 13319</strain>
    </source>
</reference>
<accession>A0ABP4LYM5</accession>
<sequence length="191" mass="21489">MGRRYDPTISQALFQAAERMMQSDGFASLTIDGLVNEVGTTRPAFYRRYDSIARLALDVILRRYGDAPPADTGALRTDLLTLQRNDLAMMNSSLISRNLPALLEAMRTDETIRSMYMEQFISPRRNNVAKVIASAVDRGEIEDDSFDAEYVCDLLFGPLLSRALLPVELPINDLLARRTVDTVMRELSPRV</sequence>
<comment type="caution">
    <text evidence="6">The sequence shown here is derived from an EMBL/GenBank/DDBJ whole genome shotgun (WGS) entry which is preliminary data.</text>
</comment>
<dbReference type="SUPFAM" id="SSF46689">
    <property type="entry name" value="Homeodomain-like"/>
    <property type="match status" value="1"/>
</dbReference>
<gene>
    <name evidence="6" type="ORF">GCM10009691_05280</name>
</gene>
<evidence type="ECO:0000259" key="5">
    <source>
        <dbReference type="PROSITE" id="PS50977"/>
    </source>
</evidence>
<evidence type="ECO:0000256" key="1">
    <source>
        <dbReference type="ARBA" id="ARBA00023015"/>
    </source>
</evidence>
<dbReference type="PANTHER" id="PTHR30055:SF148">
    <property type="entry name" value="TETR-FAMILY TRANSCRIPTIONAL REGULATOR"/>
    <property type="match status" value="1"/>
</dbReference>
<dbReference type="Pfam" id="PF16859">
    <property type="entry name" value="TetR_C_11"/>
    <property type="match status" value="1"/>
</dbReference>
<dbReference type="Gene3D" id="1.10.357.10">
    <property type="entry name" value="Tetracycline Repressor, domain 2"/>
    <property type="match status" value="1"/>
</dbReference>
<evidence type="ECO:0000313" key="6">
    <source>
        <dbReference type="EMBL" id="GAA1532475.1"/>
    </source>
</evidence>
<keyword evidence="1" id="KW-0805">Transcription regulation</keyword>
<name>A0ABP4LYM5_9MICO</name>
<evidence type="ECO:0000256" key="4">
    <source>
        <dbReference type="PROSITE-ProRule" id="PRU00335"/>
    </source>
</evidence>
<evidence type="ECO:0000256" key="2">
    <source>
        <dbReference type="ARBA" id="ARBA00023125"/>
    </source>
</evidence>
<evidence type="ECO:0000313" key="7">
    <source>
        <dbReference type="Proteomes" id="UP001501791"/>
    </source>
</evidence>
<feature type="domain" description="HTH tetR-type" evidence="5">
    <location>
        <begin position="7"/>
        <end position="67"/>
    </location>
</feature>
<dbReference type="InterPro" id="IPR009057">
    <property type="entry name" value="Homeodomain-like_sf"/>
</dbReference>
<dbReference type="SUPFAM" id="SSF48498">
    <property type="entry name" value="Tetracyclin repressor-like, C-terminal domain"/>
    <property type="match status" value="1"/>
</dbReference>